<evidence type="ECO:0000256" key="2">
    <source>
        <dbReference type="ARBA" id="ARBA00023054"/>
    </source>
</evidence>
<sequence>MEKQTRSPPCCCQRKLVEHGEADKVSALLAKKGASATKLDGDGKSALHVAAMRGQTECLALILAHGVDASLTDGSGFSALHLAAKNNHQECAKRLIQGKCVIDMLDSSGKTALHHAAASGSVLIAQLLCEHKSPVNLKDAEGCTPLLLSARHAHADVCRTLMDWGADVNACDKSGRTAVMLASESSSAAAVEMLVQRGAGLLMVDSLGHDVLHYAKLSGSSQIKALLSSALQRLRKDSDTMSPKPLQHDSLALGDGDRSTTPKKRKAPPPPFSPIQSPQLSEMASPPYLTPSQTPTSSTNVTPRKFNYQEVLKEEIEKLQEEKSMLLETIEDLKQIVEQTQPKAGNCGSDEPSLVATLQAKVAALSLENQQLAHILKVSQSQSGLSLENQQLAHILKKRQGDEVQDHSRPNSIDSNASYHSTNAEFEPPSQDKEFSPKKAEEEGKGGSEEEIRHLREALGSLQAKLQESQQENRTLQEAQALQEELRLKEALEQEVQELREQLERARAEQERDGQRMGALQAQLEGGADRVSSEEVEELKTSYTTLVESLTLEKAQLASSYKEAQEEVKMLQEALQGAVPVEAAARDFEEMKVELGRVIDGLQKRLLELSQSYSEAQGELNSARSQLEARATPDPELQALRRQAEEAQEEIALLRREAEAQAQATVALADHTQVVASLGGALKEAESREEALKERLAERTLQVEALKERLTVEKDATPDDSVSRLEHQQMQEALEAQVRRGDGRSEREALREQLEASERERAQLNSRSRAAQETVADMRSRAEALLSSEQDKKKKIEELNKEVSRLKEALNSLSQLSYAPKRQTSQVETLQQQVKQLQYQLTESKKQHHEIVSVYRMHLLYAVQGQMDEDVQKALKQILMMCKVPTEAK</sequence>
<feature type="coiled-coil region" evidence="4">
    <location>
        <begin position="309"/>
        <end position="336"/>
    </location>
</feature>
<feature type="repeat" description="ANK" evidence="3">
    <location>
        <begin position="75"/>
        <end position="107"/>
    </location>
</feature>
<evidence type="ECO:0000313" key="7">
    <source>
        <dbReference type="Proteomes" id="UP001044222"/>
    </source>
</evidence>
<dbReference type="InterPro" id="IPR002110">
    <property type="entry name" value="Ankyrin_rpt"/>
</dbReference>
<keyword evidence="2 4" id="KW-0175">Coiled coil</keyword>
<keyword evidence="3" id="KW-0040">ANK repeat</keyword>
<feature type="repeat" description="ANK" evidence="3">
    <location>
        <begin position="42"/>
        <end position="74"/>
    </location>
</feature>
<feature type="compositionally biased region" description="Basic and acidic residues" evidence="5">
    <location>
        <begin position="430"/>
        <end position="450"/>
    </location>
</feature>
<dbReference type="InterPro" id="IPR036770">
    <property type="entry name" value="Ankyrin_rpt-contain_sf"/>
</dbReference>
<dbReference type="InterPro" id="IPR042420">
    <property type="entry name" value="RAI14/UACA"/>
</dbReference>
<feature type="region of interest" description="Disordered" evidence="5">
    <location>
        <begin position="236"/>
        <end position="302"/>
    </location>
</feature>
<gene>
    <name evidence="6" type="ORF">ANANG_G00257610</name>
</gene>
<dbReference type="PANTHER" id="PTHR24129">
    <property type="entry name" value="ANKYCORBIN"/>
    <property type="match status" value="1"/>
</dbReference>
<feature type="region of interest" description="Disordered" evidence="5">
    <location>
        <begin position="734"/>
        <end position="776"/>
    </location>
</feature>
<feature type="region of interest" description="Disordered" evidence="5">
    <location>
        <begin position="398"/>
        <end position="450"/>
    </location>
</feature>
<feature type="coiled-coil region" evidence="4">
    <location>
        <begin position="452"/>
        <end position="516"/>
    </location>
</feature>
<feature type="coiled-coil region" evidence="4">
    <location>
        <begin position="547"/>
        <end position="574"/>
    </location>
</feature>
<dbReference type="PROSITE" id="PS50088">
    <property type="entry name" value="ANK_REPEAT"/>
    <property type="match status" value="5"/>
</dbReference>
<evidence type="ECO:0000256" key="5">
    <source>
        <dbReference type="SAM" id="MobiDB-lite"/>
    </source>
</evidence>
<feature type="compositionally biased region" description="Basic and acidic residues" evidence="5">
    <location>
        <begin position="737"/>
        <end position="762"/>
    </location>
</feature>
<dbReference type="PANTHER" id="PTHR24129:SF0">
    <property type="entry name" value="ANKYCORBIN"/>
    <property type="match status" value="1"/>
</dbReference>
<dbReference type="AlphaFoldDB" id="A0A9D3LNP8"/>
<feature type="compositionally biased region" description="Basic and acidic residues" evidence="5">
    <location>
        <begin position="399"/>
        <end position="409"/>
    </location>
</feature>
<dbReference type="Proteomes" id="UP001044222">
    <property type="component" value="Chromosome 15"/>
</dbReference>
<dbReference type="GO" id="GO:0003779">
    <property type="term" value="F:actin binding"/>
    <property type="evidence" value="ECO:0007669"/>
    <property type="project" value="InterPro"/>
</dbReference>
<feature type="repeat" description="ANK" evidence="3">
    <location>
        <begin position="141"/>
        <end position="173"/>
    </location>
</feature>
<keyword evidence="7" id="KW-1185">Reference proteome</keyword>
<comment type="caution">
    <text evidence="6">The sequence shown here is derived from an EMBL/GenBank/DDBJ whole genome shotgun (WGS) entry which is preliminary data.</text>
</comment>
<evidence type="ECO:0000256" key="3">
    <source>
        <dbReference type="PROSITE-ProRule" id="PRU00023"/>
    </source>
</evidence>
<evidence type="ECO:0000256" key="4">
    <source>
        <dbReference type="SAM" id="Coils"/>
    </source>
</evidence>
<evidence type="ECO:0008006" key="8">
    <source>
        <dbReference type="Google" id="ProtNLM"/>
    </source>
</evidence>
<name>A0A9D3LNP8_ANGAN</name>
<accession>A0A9D3LNP8</accession>
<dbReference type="Pfam" id="PF12796">
    <property type="entry name" value="Ank_2"/>
    <property type="match status" value="2"/>
</dbReference>
<dbReference type="SMART" id="SM00248">
    <property type="entry name" value="ANK"/>
    <property type="match status" value="5"/>
</dbReference>
<dbReference type="PROSITE" id="PS50297">
    <property type="entry name" value="ANK_REP_REGION"/>
    <property type="match status" value="4"/>
</dbReference>
<organism evidence="6 7">
    <name type="scientific">Anguilla anguilla</name>
    <name type="common">European freshwater eel</name>
    <name type="synonym">Muraena anguilla</name>
    <dbReference type="NCBI Taxonomy" id="7936"/>
    <lineage>
        <taxon>Eukaryota</taxon>
        <taxon>Metazoa</taxon>
        <taxon>Chordata</taxon>
        <taxon>Craniata</taxon>
        <taxon>Vertebrata</taxon>
        <taxon>Euteleostomi</taxon>
        <taxon>Actinopterygii</taxon>
        <taxon>Neopterygii</taxon>
        <taxon>Teleostei</taxon>
        <taxon>Anguilliformes</taxon>
        <taxon>Anguillidae</taxon>
        <taxon>Anguilla</taxon>
    </lineage>
</organism>
<protein>
    <recommendedName>
        <fullName evidence="8">Retinoic acid induced 14</fullName>
    </recommendedName>
</protein>
<evidence type="ECO:0000313" key="6">
    <source>
        <dbReference type="EMBL" id="KAG5834094.1"/>
    </source>
</evidence>
<feature type="repeat" description="ANK" evidence="3">
    <location>
        <begin position="108"/>
        <end position="140"/>
    </location>
</feature>
<keyword evidence="1" id="KW-0677">Repeat</keyword>
<reference evidence="6" key="1">
    <citation type="submission" date="2021-01" db="EMBL/GenBank/DDBJ databases">
        <title>A chromosome-scale assembly of European eel, Anguilla anguilla.</title>
        <authorList>
            <person name="Henkel C."/>
            <person name="Jong-Raadsen S.A."/>
            <person name="Dufour S."/>
            <person name="Weltzien F.-A."/>
            <person name="Palstra A.P."/>
            <person name="Pelster B."/>
            <person name="Spaink H.P."/>
            <person name="Van Den Thillart G.E."/>
            <person name="Jansen H."/>
            <person name="Zahm M."/>
            <person name="Klopp C."/>
            <person name="Cedric C."/>
            <person name="Louis A."/>
            <person name="Berthelot C."/>
            <person name="Parey E."/>
            <person name="Roest Crollius H."/>
            <person name="Montfort J."/>
            <person name="Robinson-Rechavi M."/>
            <person name="Bucao C."/>
            <person name="Bouchez O."/>
            <person name="Gislard M."/>
            <person name="Lluch J."/>
            <person name="Milhes M."/>
            <person name="Lampietro C."/>
            <person name="Lopez Roques C."/>
            <person name="Donnadieu C."/>
            <person name="Braasch I."/>
            <person name="Desvignes T."/>
            <person name="Postlethwait J."/>
            <person name="Bobe J."/>
            <person name="Guiguen Y."/>
            <person name="Dirks R."/>
        </authorList>
    </citation>
    <scope>NUCLEOTIDE SEQUENCE</scope>
    <source>
        <strain evidence="6">Tag_6206</strain>
        <tissue evidence="6">Liver</tissue>
    </source>
</reference>
<feature type="repeat" description="ANK" evidence="3">
    <location>
        <begin position="174"/>
        <end position="206"/>
    </location>
</feature>
<dbReference type="EMBL" id="JAFIRN010000015">
    <property type="protein sequence ID" value="KAG5834094.1"/>
    <property type="molecule type" value="Genomic_DNA"/>
</dbReference>
<feature type="coiled-coil region" evidence="4">
    <location>
        <begin position="599"/>
        <end position="709"/>
    </location>
</feature>
<dbReference type="SUPFAM" id="SSF48403">
    <property type="entry name" value="Ankyrin repeat"/>
    <property type="match status" value="1"/>
</dbReference>
<proteinExistence type="predicted"/>
<dbReference type="Gene3D" id="1.25.40.20">
    <property type="entry name" value="Ankyrin repeat-containing domain"/>
    <property type="match status" value="2"/>
</dbReference>
<feature type="compositionally biased region" description="Polar residues" evidence="5">
    <location>
        <begin position="290"/>
        <end position="302"/>
    </location>
</feature>
<feature type="compositionally biased region" description="Polar residues" evidence="5">
    <location>
        <begin position="410"/>
        <end position="424"/>
    </location>
</feature>
<evidence type="ECO:0000256" key="1">
    <source>
        <dbReference type="ARBA" id="ARBA00022737"/>
    </source>
</evidence>